<reference evidence="2 3" key="1">
    <citation type="submission" date="2013-04" db="EMBL/GenBank/DDBJ databases">
        <title>The Genome Sequence of Bacteroides uniformis dnLKV2.</title>
        <authorList>
            <consortium name="The Broad Institute Genomics Platform"/>
            <consortium name="The Broad Institute Genome Sequencing Center for Infectious Disease"/>
            <person name="Earl A."/>
            <person name="Xavier R."/>
            <person name="Kuhn K."/>
            <person name="Stappenbeck T."/>
            <person name="Walker B."/>
            <person name="Young S."/>
            <person name="Zeng Q."/>
            <person name="Gargeya S."/>
            <person name="Fitzgerald M."/>
            <person name="Haas B."/>
            <person name="Abouelleil A."/>
            <person name="Allen A.W."/>
            <person name="Alvarado L."/>
            <person name="Arachchi H.M."/>
            <person name="Berlin A.M."/>
            <person name="Chapman S.B."/>
            <person name="Gainer-Dewar J."/>
            <person name="Goldberg J."/>
            <person name="Griggs A."/>
            <person name="Gujja S."/>
            <person name="Hansen M."/>
            <person name="Howarth C."/>
            <person name="Imamovic A."/>
            <person name="Ireland A."/>
            <person name="Larimer J."/>
            <person name="McCowan C."/>
            <person name="Murphy C."/>
            <person name="Pearson M."/>
            <person name="Poon T.W."/>
            <person name="Priest M."/>
            <person name="Roberts A."/>
            <person name="Saif S."/>
            <person name="Shea T."/>
            <person name="Sisk P."/>
            <person name="Sykes S."/>
            <person name="Wortman J."/>
            <person name="Nusbaum C."/>
            <person name="Birren B."/>
        </authorList>
    </citation>
    <scope>NUCLEOTIDE SEQUENCE [LARGE SCALE GENOMIC DNA]</scope>
    <source>
        <strain evidence="3">dnLKV2</strain>
    </source>
</reference>
<evidence type="ECO:0000256" key="1">
    <source>
        <dbReference type="SAM" id="SignalP"/>
    </source>
</evidence>
<dbReference type="PATRIC" id="fig|1235787.3.peg.761"/>
<dbReference type="PROSITE" id="PS51257">
    <property type="entry name" value="PROKAR_LIPOPROTEIN"/>
    <property type="match status" value="1"/>
</dbReference>
<dbReference type="EMBL" id="ASSO01000004">
    <property type="protein sequence ID" value="EOS10788.1"/>
    <property type="molecule type" value="Genomic_DNA"/>
</dbReference>
<dbReference type="Proteomes" id="UP000014212">
    <property type="component" value="Unassembled WGS sequence"/>
</dbReference>
<protein>
    <submittedName>
        <fullName evidence="2">Uncharacterized protein</fullName>
    </submittedName>
</protein>
<sequence length="88" mass="10133">MKYKFIRILCFTLLAAGIAACTPGMKSTAEKRYAFADILDISYTPDTLHRCYGWFTDAGSWMGFTLPERQQWVNGFCGPFSLDMFRRQ</sequence>
<comment type="caution">
    <text evidence="2">The sequence shown here is derived from an EMBL/GenBank/DDBJ whole genome shotgun (WGS) entry which is preliminary data.</text>
</comment>
<organism evidence="2 3">
    <name type="scientific">Bacteroides uniformis dnLKV2</name>
    <dbReference type="NCBI Taxonomy" id="1235787"/>
    <lineage>
        <taxon>Bacteria</taxon>
        <taxon>Pseudomonadati</taxon>
        <taxon>Bacteroidota</taxon>
        <taxon>Bacteroidia</taxon>
        <taxon>Bacteroidales</taxon>
        <taxon>Bacteroidaceae</taxon>
        <taxon>Bacteroides</taxon>
    </lineage>
</organism>
<dbReference type="HOGENOM" id="CLU_2462807_0_0_10"/>
<feature type="signal peptide" evidence="1">
    <location>
        <begin position="1"/>
        <end position="21"/>
    </location>
</feature>
<feature type="chain" id="PRO_5004483208" evidence="1">
    <location>
        <begin position="22"/>
        <end position="88"/>
    </location>
</feature>
<proteinExistence type="predicted"/>
<dbReference type="Gene3D" id="2.70.98.50">
    <property type="entry name" value="putative glycoside hydrolase family protein from bacillus halodurans"/>
    <property type="match status" value="1"/>
</dbReference>
<evidence type="ECO:0000313" key="3">
    <source>
        <dbReference type="Proteomes" id="UP000014212"/>
    </source>
</evidence>
<evidence type="ECO:0000313" key="2">
    <source>
        <dbReference type="EMBL" id="EOS10788.1"/>
    </source>
</evidence>
<gene>
    <name evidence="2" type="ORF">C801_00734</name>
</gene>
<keyword evidence="1" id="KW-0732">Signal</keyword>
<accession>R9I3D8</accession>
<name>R9I3D8_BACUN</name>
<dbReference type="AlphaFoldDB" id="R9I3D8"/>